<proteinExistence type="predicted"/>
<dbReference type="EMBL" id="MNPL01002505">
    <property type="protein sequence ID" value="OQR78216.1"/>
    <property type="molecule type" value="Genomic_DNA"/>
</dbReference>
<organism evidence="1 2">
    <name type="scientific">Tropilaelaps mercedesae</name>
    <dbReference type="NCBI Taxonomy" id="418985"/>
    <lineage>
        <taxon>Eukaryota</taxon>
        <taxon>Metazoa</taxon>
        <taxon>Ecdysozoa</taxon>
        <taxon>Arthropoda</taxon>
        <taxon>Chelicerata</taxon>
        <taxon>Arachnida</taxon>
        <taxon>Acari</taxon>
        <taxon>Parasitiformes</taxon>
        <taxon>Mesostigmata</taxon>
        <taxon>Gamasina</taxon>
        <taxon>Dermanyssoidea</taxon>
        <taxon>Laelapidae</taxon>
        <taxon>Tropilaelaps</taxon>
    </lineage>
</organism>
<evidence type="ECO:0000313" key="2">
    <source>
        <dbReference type="Proteomes" id="UP000192247"/>
    </source>
</evidence>
<sequence length="180" mass="17820">AGGNSQNNNGTLVAGGGGVGSYQVSYSDALGGGVPGGSEFNLLIGGPALHGGHLSPSPMAGPLVTNGSLYNNGGSSVTNAALILPQYALNDLSGSVTSPSECGTLSRNGTVPFGLRGHAVTISPHSSVGGTLPFRSKNALSAVSPHSNDSISPQRYITATQNGHTVVGQAFKNGQLATHV</sequence>
<comment type="caution">
    <text evidence="1">The sequence shown here is derived from an EMBL/GenBank/DDBJ whole genome shotgun (WGS) entry which is preliminary data.</text>
</comment>
<dbReference type="InParanoid" id="A0A1V9XXJ0"/>
<gene>
    <name evidence="1" type="ORF">BIW11_06549</name>
</gene>
<accession>A0A1V9XXJ0</accession>
<evidence type="ECO:0000313" key="1">
    <source>
        <dbReference type="EMBL" id="OQR78216.1"/>
    </source>
</evidence>
<keyword evidence="2" id="KW-1185">Reference proteome</keyword>
<name>A0A1V9XXJ0_9ACAR</name>
<protein>
    <submittedName>
        <fullName evidence="1">Irregular chiasm C-roughest protein-like</fullName>
    </submittedName>
</protein>
<dbReference type="Proteomes" id="UP000192247">
    <property type="component" value="Unassembled WGS sequence"/>
</dbReference>
<dbReference type="AlphaFoldDB" id="A0A1V9XXJ0"/>
<feature type="non-terminal residue" evidence="1">
    <location>
        <position position="1"/>
    </location>
</feature>
<reference evidence="1 2" key="1">
    <citation type="journal article" date="2017" name="Gigascience">
        <title>Draft genome of the honey bee ectoparasitic mite, Tropilaelaps mercedesae, is shaped by the parasitic life history.</title>
        <authorList>
            <person name="Dong X."/>
            <person name="Armstrong S.D."/>
            <person name="Xia D."/>
            <person name="Makepeace B.L."/>
            <person name="Darby A.C."/>
            <person name="Kadowaki T."/>
        </authorList>
    </citation>
    <scope>NUCLEOTIDE SEQUENCE [LARGE SCALE GENOMIC DNA]</scope>
    <source>
        <strain evidence="1">Wuxi-XJTLU</strain>
    </source>
</reference>